<dbReference type="Pfam" id="PF00530">
    <property type="entry name" value="SRCR"/>
    <property type="match status" value="3"/>
</dbReference>
<feature type="disulfide bond" evidence="7">
    <location>
        <begin position="1324"/>
        <end position="1385"/>
    </location>
</feature>
<dbReference type="PROSITE" id="PS50948">
    <property type="entry name" value="PAN"/>
    <property type="match status" value="1"/>
</dbReference>
<evidence type="ECO:0000256" key="2">
    <source>
        <dbReference type="ARBA" id="ARBA00022729"/>
    </source>
</evidence>
<dbReference type="InterPro" id="IPR001190">
    <property type="entry name" value="SRCR"/>
</dbReference>
<evidence type="ECO:0000259" key="9">
    <source>
        <dbReference type="PROSITE" id="PS50287"/>
    </source>
</evidence>
<keyword evidence="4" id="KW-0106">Calcium</keyword>
<keyword evidence="2" id="KW-0732">Signal</keyword>
<evidence type="ECO:0000256" key="1">
    <source>
        <dbReference type="ARBA" id="ARBA00022723"/>
    </source>
</evidence>
<feature type="domain" description="SRCR" evidence="9">
    <location>
        <begin position="1286"/>
        <end position="1386"/>
    </location>
</feature>
<dbReference type="SMART" id="SM00261">
    <property type="entry name" value="FU"/>
    <property type="match status" value="2"/>
</dbReference>
<reference evidence="13" key="2">
    <citation type="submission" date="2025-08" db="UniProtKB">
        <authorList>
            <consortium name="RefSeq"/>
        </authorList>
    </citation>
    <scope>IDENTIFICATION</scope>
    <source>
        <strain evidence="13">S238N-H82</strain>
        <tissue evidence="13">Testes</tissue>
    </source>
</reference>
<dbReference type="Proteomes" id="UP000001554">
    <property type="component" value="Chromosome 4"/>
</dbReference>
<feature type="disulfide bond" evidence="7">
    <location>
        <begin position="1562"/>
        <end position="1572"/>
    </location>
</feature>
<feature type="domain" description="SRCR" evidence="9">
    <location>
        <begin position="1493"/>
        <end position="1593"/>
    </location>
</feature>
<dbReference type="Pfam" id="PF07699">
    <property type="entry name" value="Ephrin_rec_like"/>
    <property type="match status" value="1"/>
</dbReference>
<dbReference type="GeneID" id="118414613"/>
<dbReference type="Gene3D" id="2.10.50.10">
    <property type="entry name" value="Tumor Necrosis Factor Receptor, subunit A, domain 2"/>
    <property type="match status" value="2"/>
</dbReference>
<name>A0A9J7L214_BRAFL</name>
<dbReference type="RefSeq" id="XP_035674668.1">
    <property type="nucleotide sequence ID" value="XM_035818775.1"/>
</dbReference>
<keyword evidence="12" id="KW-1185">Reference proteome</keyword>
<organism evidence="12 13">
    <name type="scientific">Branchiostoma floridae</name>
    <name type="common">Florida lancelet</name>
    <name type="synonym">Amphioxus</name>
    <dbReference type="NCBI Taxonomy" id="7739"/>
    <lineage>
        <taxon>Eukaryota</taxon>
        <taxon>Metazoa</taxon>
        <taxon>Chordata</taxon>
        <taxon>Cephalochordata</taxon>
        <taxon>Leptocardii</taxon>
        <taxon>Amphioxiformes</taxon>
        <taxon>Branchiostomatidae</taxon>
        <taxon>Branchiostoma</taxon>
    </lineage>
</organism>
<reference evidence="12" key="1">
    <citation type="journal article" date="2020" name="Nat. Ecol. Evol.">
        <title>Deeply conserved synteny resolves early events in vertebrate evolution.</title>
        <authorList>
            <person name="Simakov O."/>
            <person name="Marletaz F."/>
            <person name="Yue J.X."/>
            <person name="O'Connell B."/>
            <person name="Jenkins J."/>
            <person name="Brandt A."/>
            <person name="Calef R."/>
            <person name="Tung C.H."/>
            <person name="Huang T.K."/>
            <person name="Schmutz J."/>
            <person name="Satoh N."/>
            <person name="Yu J.K."/>
            <person name="Putnam N.H."/>
            <person name="Green R.E."/>
            <person name="Rokhsar D.S."/>
        </authorList>
    </citation>
    <scope>NUCLEOTIDE SEQUENCE [LARGE SCALE GENOMIC DNA]</scope>
    <source>
        <strain evidence="12">S238N-H82</strain>
    </source>
</reference>
<feature type="region of interest" description="Disordered" evidence="8">
    <location>
        <begin position="333"/>
        <end position="367"/>
    </location>
</feature>
<evidence type="ECO:0000259" key="10">
    <source>
        <dbReference type="PROSITE" id="PS50948"/>
    </source>
</evidence>
<dbReference type="InterPro" id="IPR009030">
    <property type="entry name" value="Growth_fac_rcpt_cys_sf"/>
</dbReference>
<evidence type="ECO:0000256" key="3">
    <source>
        <dbReference type="ARBA" id="ARBA00022737"/>
    </source>
</evidence>
<keyword evidence="5 7" id="KW-1015">Disulfide bond</keyword>
<dbReference type="OrthoDB" id="536948at2759"/>
<feature type="compositionally biased region" description="Low complexity" evidence="8">
    <location>
        <begin position="347"/>
        <end position="362"/>
    </location>
</feature>
<feature type="disulfide bond" evidence="7">
    <location>
        <begin position="1355"/>
        <end position="1365"/>
    </location>
</feature>
<evidence type="ECO:0000259" key="11">
    <source>
        <dbReference type="PROSITE" id="PS51412"/>
    </source>
</evidence>
<dbReference type="Gene3D" id="3.10.250.10">
    <property type="entry name" value="SRCR-like domain"/>
    <property type="match status" value="3"/>
</dbReference>
<dbReference type="InterPro" id="IPR011641">
    <property type="entry name" value="Tyr-kin_ephrin_A/B_rcpt-like"/>
</dbReference>
<feature type="domain" description="MACPF" evidence="11">
    <location>
        <begin position="72"/>
        <end position="464"/>
    </location>
</feature>
<dbReference type="PROSITE" id="PS00420">
    <property type="entry name" value="SRCR_1"/>
    <property type="match status" value="3"/>
</dbReference>
<dbReference type="InterPro" id="IPR020864">
    <property type="entry name" value="MACPF"/>
</dbReference>
<dbReference type="Pfam" id="PF22633">
    <property type="entry name" value="F5_F8_type_C_2"/>
    <property type="match status" value="1"/>
</dbReference>
<dbReference type="FunFam" id="3.10.250.10:FF:000006">
    <property type="entry name" value="neurotrypsin isoform X2"/>
    <property type="match status" value="3"/>
</dbReference>
<evidence type="ECO:0000313" key="12">
    <source>
        <dbReference type="Proteomes" id="UP000001554"/>
    </source>
</evidence>
<evidence type="ECO:0000256" key="7">
    <source>
        <dbReference type="PROSITE-ProRule" id="PRU00196"/>
    </source>
</evidence>
<keyword evidence="1" id="KW-0479">Metal-binding</keyword>
<dbReference type="CDD" id="cd00185">
    <property type="entry name" value="TNFRSF"/>
    <property type="match status" value="1"/>
</dbReference>
<dbReference type="SUPFAM" id="SSF56487">
    <property type="entry name" value="SRCR-like"/>
    <property type="match status" value="3"/>
</dbReference>
<dbReference type="InterPro" id="IPR008979">
    <property type="entry name" value="Galactose-bd-like_sf"/>
</dbReference>
<dbReference type="PROSITE" id="PS50287">
    <property type="entry name" value="SRCR_2"/>
    <property type="match status" value="3"/>
</dbReference>
<dbReference type="PRINTS" id="PR00258">
    <property type="entry name" value="SPERACTRCPTR"/>
</dbReference>
<evidence type="ECO:0000256" key="4">
    <source>
        <dbReference type="ARBA" id="ARBA00022837"/>
    </source>
</evidence>
<feature type="disulfide bond" evidence="7">
    <location>
        <begin position="1531"/>
        <end position="1592"/>
    </location>
</feature>
<dbReference type="SMART" id="SM00607">
    <property type="entry name" value="FTP"/>
    <property type="match status" value="1"/>
</dbReference>
<dbReference type="InterPro" id="IPR003609">
    <property type="entry name" value="Pan_app"/>
</dbReference>
<dbReference type="InterPro" id="IPR006212">
    <property type="entry name" value="Furin_repeat"/>
</dbReference>
<accession>A0A9J7L214</accession>
<dbReference type="PANTHER" id="PTHR46549">
    <property type="entry name" value="MACPF DOMAIN-CONTAINING PROTEIN"/>
    <property type="match status" value="1"/>
</dbReference>
<feature type="domain" description="SRCR" evidence="9">
    <location>
        <begin position="1389"/>
        <end position="1490"/>
    </location>
</feature>
<feature type="domain" description="Apple" evidence="10">
    <location>
        <begin position="1592"/>
        <end position="1676"/>
    </location>
</feature>
<comment type="caution">
    <text evidence="7">Lacks conserved residue(s) required for the propagation of feature annotation.</text>
</comment>
<dbReference type="InterPro" id="IPR036772">
    <property type="entry name" value="SRCR-like_dom_sf"/>
</dbReference>
<dbReference type="InterPro" id="IPR006585">
    <property type="entry name" value="FTP1"/>
</dbReference>
<feature type="disulfide bond" evidence="7">
    <location>
        <begin position="1518"/>
        <end position="1582"/>
    </location>
</feature>
<dbReference type="PANTHER" id="PTHR46549:SF1">
    <property type="entry name" value="MACPF DOMAIN-CONTAINING PROTEIN"/>
    <property type="match status" value="1"/>
</dbReference>
<dbReference type="Gene3D" id="2.10.220.10">
    <property type="entry name" value="Hormone Receptor, Insulin-like Growth Factor Receptor 1, Chain A, domain 2"/>
    <property type="match status" value="1"/>
</dbReference>
<dbReference type="GO" id="GO:0046872">
    <property type="term" value="F:metal ion binding"/>
    <property type="evidence" value="ECO:0007669"/>
    <property type="project" value="UniProtKB-KW"/>
</dbReference>
<dbReference type="Gene3D" id="2.60.120.260">
    <property type="entry name" value="Galactose-binding domain-like"/>
    <property type="match status" value="1"/>
</dbReference>
<dbReference type="GO" id="GO:0016020">
    <property type="term" value="C:membrane"/>
    <property type="evidence" value="ECO:0007669"/>
    <property type="project" value="InterPro"/>
</dbReference>
<keyword evidence="3" id="KW-0677">Repeat</keyword>
<gene>
    <name evidence="13" type="primary">LOC118414613</name>
</gene>
<dbReference type="SMART" id="SM00202">
    <property type="entry name" value="SR"/>
    <property type="match status" value="3"/>
</dbReference>
<feature type="disulfide bond" evidence="7">
    <location>
        <begin position="1311"/>
        <end position="1375"/>
    </location>
</feature>
<dbReference type="KEGG" id="bfo:118414613"/>
<dbReference type="SMART" id="SM01411">
    <property type="entry name" value="Ephrin_rec_like"/>
    <property type="match status" value="3"/>
</dbReference>
<dbReference type="SUPFAM" id="SSF57184">
    <property type="entry name" value="Growth factor receptor domain"/>
    <property type="match status" value="3"/>
</dbReference>
<evidence type="ECO:0000256" key="5">
    <source>
        <dbReference type="ARBA" id="ARBA00023157"/>
    </source>
</evidence>
<dbReference type="Pfam" id="PF01823">
    <property type="entry name" value="MACPF"/>
    <property type="match status" value="1"/>
</dbReference>
<proteinExistence type="predicted"/>
<keyword evidence="6" id="KW-0325">Glycoprotein</keyword>
<evidence type="ECO:0000256" key="6">
    <source>
        <dbReference type="ARBA" id="ARBA00023180"/>
    </source>
</evidence>
<protein>
    <submittedName>
        <fullName evidence="13">Uncharacterized protein LOC118414613 isoform X1</fullName>
    </submittedName>
</protein>
<evidence type="ECO:0000256" key="8">
    <source>
        <dbReference type="SAM" id="MobiDB-lite"/>
    </source>
</evidence>
<dbReference type="PROSITE" id="PS51412">
    <property type="entry name" value="MACPF_2"/>
    <property type="match status" value="1"/>
</dbReference>
<evidence type="ECO:0000313" key="13">
    <source>
        <dbReference type="RefSeq" id="XP_035674668.1"/>
    </source>
</evidence>
<sequence length="1676" mass="179712">MIHGRGTNTGDTYSPAGYELRMDFETQDDDDDDEQDSSDGMAPAIYPMGVGPLLMNGCFQTNYAEGDPCFEAFVPIEACANIIDGATFLGVGFDGRGEYSTDSRKKSLIQRACEGLQGYKEYHVPDIMTVQGIYNTDAETYTFYSMEEYRQYLEDKSAVTSATAMFQQEVNKASGHAGGGLVFGLVASAGSGFAAQFGGDNQASSVQASSQASAQLSETSTTTFMAMVELNVFRYEIFLDFVGPQNLNLAFLRDFLALPGTYFAIGADKEFQKFILRWGTHYITSAKFGGQLKIIKTKEASFQDSQQTFATAAQSDFKKLFSTYSAQQTQSKSSSWWGGHEKKDESAVSTGTASSGTEQSESVSEREQQSVKVLSEYEFSNEVLEVQGGDQKIAAAITEFYTTSFGNSLKDWLESIEEFPKAFEFRMLTITDLLDMNYDSFFPHGVVDYGCFGRKILTVDETGHKYYVEDMVDGNTTNSEIRYCNFDEKTDLEEALTEKRLALKRAIAVYLEEGPFLSSDFQIPAGEPGCETAELALLEESTVGAPSWQEMISGGEFKVVFSMPYSIPHFLDPFATVHIKFRSGSDNWLTIREGRTPKLFDGHRNGNSGDITRHKVSVGGLVMTYSENNSIFTVTEEDYEASAAAILNLPAWISGMEVARAEYKSLLEQLSHHSSSTGGQMPCNLQWSNSHRIDPTDGGKCIHFTAASEGDIYLVFAGVPKDHQTWVTVEISTSGVAMYKAMRLAVTQLDKGAKGLGSDRLYQSYFVCVSEDVPESLTTVQFGKTPDNEDRGHVWLDYQFPEVLSLHYYAFGSGEHPVKLMGVTQIFKPGDLNVVCREGTVKEGDRCVQVCHAECNGCRTTGSDDPRDCIACQNARLAFPYLTGSIGDFECVATCPGNMAFAAGTSNCECIKRMEEIPDDGVVTCVADCPLTHYDDNGVCRRCSSLCSDVSTEGRAVCTGPAVHQCTVCAYTAADGTCLEGCSPGERAVTSAPSSPQDPGVNLALSRPTAQSSILGGLSAGLAVDGNTDGTLGGGSCTHTNQDTNPWWHVDLGTAQAIGSVVVFNRQECCQDRLDNFQVHVGDSPTVASNPQCGGNNAVTEASPPDITVDCGGLRGRYVGILLPSPQYLTLCEVQVYAGMITDGTFTCRLCQSGYKCVNGDEVEEMCPAGTHSTTDRTACDPCAIGEYSNAGSTACQQCPAGTFGTQSSASSCDPCPAGQYSPSAGSTGCQTCTAGQYSSAGSSSCQPCSAGTFNTAEGSSSCDSCPVGTTSSAGATTCTADTADVRLVGGRVSREGRVEVYHDGQWGTVCDDDFDMNDANVICRQLGYTDALEARSNAAFGAGSDPIWLDNLNCDGSETNIGRCGHNGWGTHSCQHSQDAGVVCSDGIRLVGGSSSIEGRVEVYHDGQWGTVCDDDFDYYEAMVICRQLGYEDALDARSGAVYGAGSGQIWLDNLACDANSGANIGECTHNGWGTHDCQISQDAGVLCSNGIRLMGGSSSSEGRVEVYHDGQWGTVCDDVFDMNDANVICRQLGYTGALEARSDAAFGAGSDPIWLDDLNCDGSETSIEDCSHSGWGTHNCGHEEDAGVVCQGGAGTGLPMVAGYSVRPGNCPGWDDHPVYSGTGLSLQDCARLCSSSSQCVAFMFSNGSCNSKTKTCDTTESRDDPNMYFYDRT</sequence>
<dbReference type="SUPFAM" id="SSF49785">
    <property type="entry name" value="Galactose-binding domain-like"/>
    <property type="match status" value="1"/>
</dbReference>